<dbReference type="AlphaFoldDB" id="A0A9Q8P9P6"/>
<dbReference type="EMBL" id="CP090168">
    <property type="protein sequence ID" value="UJO18479.1"/>
    <property type="molecule type" value="Genomic_DNA"/>
</dbReference>
<dbReference type="Proteomes" id="UP000756132">
    <property type="component" value="Chromosome 6"/>
</dbReference>
<feature type="compositionally biased region" description="Acidic residues" evidence="2">
    <location>
        <begin position="15"/>
        <end position="24"/>
    </location>
</feature>
<evidence type="ECO:0000256" key="1">
    <source>
        <dbReference type="ARBA" id="ARBA00035112"/>
    </source>
</evidence>
<dbReference type="GeneID" id="71987586"/>
<dbReference type="PANTHER" id="PTHR33365:SF6">
    <property type="entry name" value="OXIDASE USTYA"/>
    <property type="match status" value="1"/>
</dbReference>
<evidence type="ECO:0000256" key="3">
    <source>
        <dbReference type="SAM" id="Phobius"/>
    </source>
</evidence>
<dbReference type="GO" id="GO:0043386">
    <property type="term" value="P:mycotoxin biosynthetic process"/>
    <property type="evidence" value="ECO:0007669"/>
    <property type="project" value="InterPro"/>
</dbReference>
<accession>A0A9Q8P9P6</accession>
<evidence type="ECO:0000256" key="2">
    <source>
        <dbReference type="SAM" id="MobiDB-lite"/>
    </source>
</evidence>
<proteinExistence type="inferred from homology"/>
<dbReference type="RefSeq" id="XP_047762845.1">
    <property type="nucleotide sequence ID" value="XM_047906856.1"/>
</dbReference>
<dbReference type="InterPro" id="IPR021765">
    <property type="entry name" value="UstYa-like"/>
</dbReference>
<keyword evidence="3" id="KW-1133">Transmembrane helix</keyword>
<feature type="transmembrane region" description="Helical" evidence="3">
    <location>
        <begin position="47"/>
        <end position="67"/>
    </location>
</feature>
<reference evidence="4" key="1">
    <citation type="submission" date="2021-12" db="EMBL/GenBank/DDBJ databases">
        <authorList>
            <person name="Zaccaron A."/>
            <person name="Stergiopoulos I."/>
        </authorList>
    </citation>
    <scope>NUCLEOTIDE SEQUENCE</scope>
    <source>
        <strain evidence="4">Race5_Kim</strain>
    </source>
</reference>
<gene>
    <name evidence="4" type="ORF">CLAFUR5_07708</name>
</gene>
<keyword evidence="3" id="KW-0472">Membrane</keyword>
<dbReference type="KEGG" id="ffu:CLAFUR5_07708"/>
<evidence type="ECO:0000313" key="4">
    <source>
        <dbReference type="EMBL" id="UJO18479.1"/>
    </source>
</evidence>
<reference evidence="4" key="2">
    <citation type="journal article" date="2022" name="Microb. Genom.">
        <title>A chromosome-scale genome assembly of the tomato pathogen Cladosporium fulvum reveals a compartmentalized genome architecture and the presence of a dispensable chromosome.</title>
        <authorList>
            <person name="Zaccaron A.Z."/>
            <person name="Chen L.H."/>
            <person name="Samaras A."/>
            <person name="Stergiopoulos I."/>
        </authorList>
    </citation>
    <scope>NUCLEOTIDE SEQUENCE</scope>
    <source>
        <strain evidence="4">Race5_Kim</strain>
    </source>
</reference>
<dbReference type="Pfam" id="PF11807">
    <property type="entry name" value="UstYa"/>
    <property type="match status" value="1"/>
</dbReference>
<keyword evidence="5" id="KW-1185">Reference proteome</keyword>
<feature type="region of interest" description="Disordered" evidence="2">
    <location>
        <begin position="1"/>
        <end position="39"/>
    </location>
</feature>
<keyword evidence="3" id="KW-0812">Transmembrane</keyword>
<name>A0A9Q8P9P6_PASFU</name>
<dbReference type="PANTHER" id="PTHR33365">
    <property type="entry name" value="YALI0B05434P"/>
    <property type="match status" value="1"/>
</dbReference>
<dbReference type="OMA" id="TAWGMEA"/>
<organism evidence="4 5">
    <name type="scientific">Passalora fulva</name>
    <name type="common">Tomato leaf mold</name>
    <name type="synonym">Cladosporium fulvum</name>
    <dbReference type="NCBI Taxonomy" id="5499"/>
    <lineage>
        <taxon>Eukaryota</taxon>
        <taxon>Fungi</taxon>
        <taxon>Dikarya</taxon>
        <taxon>Ascomycota</taxon>
        <taxon>Pezizomycotina</taxon>
        <taxon>Dothideomycetes</taxon>
        <taxon>Dothideomycetidae</taxon>
        <taxon>Mycosphaerellales</taxon>
        <taxon>Mycosphaerellaceae</taxon>
        <taxon>Fulvia</taxon>
    </lineage>
</organism>
<evidence type="ECO:0000313" key="5">
    <source>
        <dbReference type="Proteomes" id="UP000756132"/>
    </source>
</evidence>
<feature type="compositionally biased region" description="Basic and acidic residues" evidence="2">
    <location>
        <begin position="1"/>
        <end position="13"/>
    </location>
</feature>
<comment type="similarity">
    <text evidence="1">Belongs to the ustYa family.</text>
</comment>
<dbReference type="OrthoDB" id="3687641at2759"/>
<sequence length="297" mass="33696">MPSNDYDKERLLNEQDTDSELDNGFEEHNTRSRRGSWQERPSTSWETLSILILTIVISNICTGVFVVSKLKSNSNTGSNTAVLPKAHKVNTEEEDPPTIPRVEELPTAYTRFKWWTAWGMEAGATNDTNLPSAHVADELWEGVLPSHGLIAVDRSWAKEQHWPESMYLPKDEHGKEKGVYLLEGYHMIHCLSILRLSFTESRRGLPLTWPVGHTTHCFDALRQHIQCHADNTPLYTFGDSTAGDSQLRKCKSWDALRDFATENSACYMDSTKEIPLRDHFGYCEDGKPYQGGRDGLP</sequence>
<protein>
    <submittedName>
        <fullName evidence="4">Cyclochlorotine biosynthesis protein R</fullName>
    </submittedName>
</protein>